<dbReference type="NCBIfam" id="TIGR01670">
    <property type="entry name" value="KdsC-phosphatas"/>
    <property type="match status" value="1"/>
</dbReference>
<feature type="binding site" evidence="7">
    <location>
        <position position="108"/>
    </location>
    <ligand>
        <name>Mg(2+)</name>
        <dbReference type="ChEBI" id="CHEBI:18420"/>
    </ligand>
</feature>
<keyword evidence="6 7" id="KW-0460">Magnesium</keyword>
<dbReference type="CDD" id="cd01630">
    <property type="entry name" value="HAD_KDO-like"/>
    <property type="match status" value="1"/>
</dbReference>
<dbReference type="PANTHER" id="PTHR21485:SF3">
    <property type="entry name" value="N-ACYLNEURAMINATE CYTIDYLYLTRANSFERASE"/>
    <property type="match status" value="1"/>
</dbReference>
<reference evidence="8 9" key="1">
    <citation type="submission" date="2018-03" db="EMBL/GenBank/DDBJ databases">
        <title>Genomic Encyclopedia of Type Strains, Phase III (KMG-III): the genomes of soil and plant-associated and newly described type strains.</title>
        <authorList>
            <person name="Whitman W."/>
        </authorList>
    </citation>
    <scope>NUCLEOTIDE SEQUENCE [LARGE SCALE GENOMIC DNA]</scope>
    <source>
        <strain evidence="8 9">CGMCC 1.9313</strain>
    </source>
</reference>
<dbReference type="InterPro" id="IPR036412">
    <property type="entry name" value="HAD-like_sf"/>
</dbReference>
<dbReference type="Pfam" id="PF08282">
    <property type="entry name" value="Hydrolase_3"/>
    <property type="match status" value="1"/>
</dbReference>
<dbReference type="FunFam" id="3.40.50.1000:FF:000029">
    <property type="entry name" value="3-deoxy-D-manno-octulosonate 8-phosphate phosphatase KdsC"/>
    <property type="match status" value="1"/>
</dbReference>
<evidence type="ECO:0000313" key="8">
    <source>
        <dbReference type="EMBL" id="PRY52702.1"/>
    </source>
</evidence>
<dbReference type="OrthoDB" id="9805604at2"/>
<evidence type="ECO:0000256" key="7">
    <source>
        <dbReference type="PIRSR" id="PIRSR006118-2"/>
    </source>
</evidence>
<accession>A0A2T0U480</accession>
<dbReference type="PANTHER" id="PTHR21485">
    <property type="entry name" value="HAD SUPERFAMILY MEMBERS CMAS AND KDSC"/>
    <property type="match status" value="1"/>
</dbReference>
<sequence>MFLSKIKSVKAFIFDIDGILTDGTVLVTESGDQLRKFNVRDGYAMRLAVRKGYHICVISGGNSASVIFRLNGLGVTEVHLGIDKKLSVYEDFIKKHALDPKEVLYMGDDVPDMPVMQAVGVSACPIDAIEEVKAISDYISPFPGGTGCVRDVVEKVLKIQGKWFDQDPSAHDDTITSS</sequence>
<dbReference type="GO" id="GO:0016788">
    <property type="term" value="F:hydrolase activity, acting on ester bonds"/>
    <property type="evidence" value="ECO:0007669"/>
    <property type="project" value="InterPro"/>
</dbReference>
<evidence type="ECO:0000256" key="6">
    <source>
        <dbReference type="ARBA" id="ARBA00022842"/>
    </source>
</evidence>
<evidence type="ECO:0000256" key="3">
    <source>
        <dbReference type="ARBA" id="ARBA00011881"/>
    </source>
</evidence>
<name>A0A2T0U480_9SPHI</name>
<evidence type="ECO:0000256" key="1">
    <source>
        <dbReference type="ARBA" id="ARBA00001946"/>
    </source>
</evidence>
<keyword evidence="9" id="KW-1185">Reference proteome</keyword>
<dbReference type="GO" id="GO:0046872">
    <property type="term" value="F:metal ion binding"/>
    <property type="evidence" value="ECO:0007669"/>
    <property type="project" value="UniProtKB-KW"/>
</dbReference>
<feature type="binding site" evidence="7">
    <location>
        <position position="15"/>
    </location>
    <ligand>
        <name>Mg(2+)</name>
        <dbReference type="ChEBI" id="CHEBI:18420"/>
    </ligand>
</feature>
<dbReference type="Proteomes" id="UP000238034">
    <property type="component" value="Unassembled WGS sequence"/>
</dbReference>
<evidence type="ECO:0000313" key="9">
    <source>
        <dbReference type="Proteomes" id="UP000238034"/>
    </source>
</evidence>
<evidence type="ECO:0000256" key="2">
    <source>
        <dbReference type="ARBA" id="ARBA00005893"/>
    </source>
</evidence>
<feature type="binding site" evidence="7">
    <location>
        <position position="17"/>
    </location>
    <ligand>
        <name>substrate</name>
    </ligand>
</feature>
<dbReference type="InterPro" id="IPR023214">
    <property type="entry name" value="HAD_sf"/>
</dbReference>
<dbReference type="InterPro" id="IPR050793">
    <property type="entry name" value="CMP-NeuNAc_synthase"/>
</dbReference>
<dbReference type="PIRSF" id="PIRSF006118">
    <property type="entry name" value="KDO8-P_Ptase"/>
    <property type="match status" value="1"/>
</dbReference>
<comment type="similarity">
    <text evidence="2">Belongs to the KdsC family.</text>
</comment>
<comment type="cofactor">
    <cofactor evidence="1 7">
        <name>Mg(2+)</name>
        <dbReference type="ChEBI" id="CHEBI:18420"/>
    </cofactor>
</comment>
<dbReference type="GO" id="GO:0008781">
    <property type="term" value="F:N-acylneuraminate cytidylyltransferase activity"/>
    <property type="evidence" value="ECO:0007669"/>
    <property type="project" value="TreeGrafter"/>
</dbReference>
<gene>
    <name evidence="8" type="ORF">B0I27_105169</name>
</gene>
<protein>
    <submittedName>
        <fullName evidence="8">3-deoxy-D-manno-octulosonate 8-phosphate phosphatase (KDO 8-P phosphatase)</fullName>
    </submittedName>
</protein>
<dbReference type="SUPFAM" id="SSF56784">
    <property type="entry name" value="HAD-like"/>
    <property type="match status" value="1"/>
</dbReference>
<dbReference type="SFLD" id="SFLDS00003">
    <property type="entry name" value="Haloacid_Dehalogenase"/>
    <property type="match status" value="1"/>
</dbReference>
<dbReference type="RefSeq" id="WP_106293117.1">
    <property type="nucleotide sequence ID" value="NZ_PVTH01000005.1"/>
</dbReference>
<comment type="subunit">
    <text evidence="3">Homotetramer.</text>
</comment>
<dbReference type="Gene3D" id="3.40.50.1000">
    <property type="entry name" value="HAD superfamily/HAD-like"/>
    <property type="match status" value="1"/>
</dbReference>
<evidence type="ECO:0000256" key="5">
    <source>
        <dbReference type="ARBA" id="ARBA00022801"/>
    </source>
</evidence>
<keyword evidence="4 7" id="KW-0479">Metal-binding</keyword>
<dbReference type="AlphaFoldDB" id="A0A2T0U480"/>
<keyword evidence="5" id="KW-0378">Hydrolase</keyword>
<comment type="caution">
    <text evidence="8">The sequence shown here is derived from an EMBL/GenBank/DDBJ whole genome shotgun (WGS) entry which is preliminary data.</text>
</comment>
<dbReference type="SFLD" id="SFLDG01138">
    <property type="entry name" value="C1.6.2:_Deoxy-d-mannose-octulo"/>
    <property type="match status" value="1"/>
</dbReference>
<organism evidence="8 9">
    <name type="scientific">Arcticibacter pallidicorallinus</name>
    <dbReference type="NCBI Taxonomy" id="1259464"/>
    <lineage>
        <taxon>Bacteria</taxon>
        <taxon>Pseudomonadati</taxon>
        <taxon>Bacteroidota</taxon>
        <taxon>Sphingobacteriia</taxon>
        <taxon>Sphingobacteriales</taxon>
        <taxon>Sphingobacteriaceae</taxon>
        <taxon>Arcticibacter</taxon>
    </lineage>
</organism>
<proteinExistence type="inferred from homology"/>
<dbReference type="SFLD" id="SFLDG01136">
    <property type="entry name" value="C1.6:_Phosphoserine_Phosphatas"/>
    <property type="match status" value="1"/>
</dbReference>
<evidence type="ECO:0000256" key="4">
    <source>
        <dbReference type="ARBA" id="ARBA00022723"/>
    </source>
</evidence>
<dbReference type="EMBL" id="PVTH01000005">
    <property type="protein sequence ID" value="PRY52702.1"/>
    <property type="molecule type" value="Genomic_DNA"/>
</dbReference>
<dbReference type="InterPro" id="IPR010023">
    <property type="entry name" value="KdsC_fam"/>
</dbReference>